<dbReference type="InterPro" id="IPR044611">
    <property type="entry name" value="E3A/B/C-like"/>
</dbReference>
<feature type="region of interest" description="Disordered" evidence="6">
    <location>
        <begin position="607"/>
        <end position="651"/>
    </location>
</feature>
<dbReference type="PANTHER" id="PTHR45700:SF2">
    <property type="entry name" value="UBIQUITIN-PROTEIN LIGASE E3C"/>
    <property type="match status" value="1"/>
</dbReference>
<evidence type="ECO:0000256" key="1">
    <source>
        <dbReference type="ARBA" id="ARBA00000885"/>
    </source>
</evidence>
<evidence type="ECO:0000256" key="2">
    <source>
        <dbReference type="ARBA" id="ARBA00012485"/>
    </source>
</evidence>
<proteinExistence type="predicted"/>
<dbReference type="PANTHER" id="PTHR45700">
    <property type="entry name" value="UBIQUITIN-PROTEIN LIGASE E3C"/>
    <property type="match status" value="1"/>
</dbReference>
<dbReference type="GO" id="GO:0006511">
    <property type="term" value="P:ubiquitin-dependent protein catabolic process"/>
    <property type="evidence" value="ECO:0007669"/>
    <property type="project" value="TreeGrafter"/>
</dbReference>
<accession>A0A0P1BK36</accession>
<dbReference type="GO" id="GO:0061630">
    <property type="term" value="F:ubiquitin protein ligase activity"/>
    <property type="evidence" value="ECO:0007669"/>
    <property type="project" value="UniProtKB-EC"/>
</dbReference>
<dbReference type="AlphaFoldDB" id="A0A0P1BK36"/>
<keyword evidence="3" id="KW-0808">Transferase</keyword>
<evidence type="ECO:0000256" key="5">
    <source>
        <dbReference type="PROSITE-ProRule" id="PRU00104"/>
    </source>
</evidence>
<evidence type="ECO:0000256" key="3">
    <source>
        <dbReference type="ARBA" id="ARBA00022679"/>
    </source>
</evidence>
<dbReference type="EC" id="2.3.2.26" evidence="2"/>
<dbReference type="OrthoDB" id="8068875at2759"/>
<evidence type="ECO:0000313" key="9">
    <source>
        <dbReference type="Proteomes" id="UP000054845"/>
    </source>
</evidence>
<dbReference type="InterPro" id="IPR000569">
    <property type="entry name" value="HECT_dom"/>
</dbReference>
<keyword evidence="4 5" id="KW-0833">Ubl conjugation pathway</keyword>
<feature type="domain" description="HECT" evidence="7">
    <location>
        <begin position="720"/>
        <end position="960"/>
    </location>
</feature>
<dbReference type="PROSITE" id="PS50237">
    <property type="entry name" value="HECT"/>
    <property type="match status" value="1"/>
</dbReference>
<dbReference type="EMBL" id="CCYA01000318">
    <property type="protein sequence ID" value="CEH16441.1"/>
    <property type="molecule type" value="Genomic_DNA"/>
</dbReference>
<dbReference type="Proteomes" id="UP000054845">
    <property type="component" value="Unassembled WGS sequence"/>
</dbReference>
<evidence type="ECO:0000313" key="8">
    <source>
        <dbReference type="EMBL" id="CEH16441.1"/>
    </source>
</evidence>
<dbReference type="Gene3D" id="3.30.2410.10">
    <property type="entry name" value="Hect, E3 ligase catalytic domain"/>
    <property type="match status" value="1"/>
</dbReference>
<evidence type="ECO:0000256" key="4">
    <source>
        <dbReference type="ARBA" id="ARBA00022786"/>
    </source>
</evidence>
<comment type="caution">
    <text evidence="5">Lacks conserved residue(s) required for the propagation of feature annotation.</text>
</comment>
<dbReference type="CDD" id="cd23767">
    <property type="entry name" value="IQCD"/>
    <property type="match status" value="1"/>
</dbReference>
<dbReference type="Gene3D" id="3.30.2160.10">
    <property type="entry name" value="Hect, E3 ligase catalytic domain"/>
    <property type="match status" value="1"/>
</dbReference>
<dbReference type="Pfam" id="PF00632">
    <property type="entry name" value="HECT"/>
    <property type="match status" value="1"/>
</dbReference>
<evidence type="ECO:0000256" key="6">
    <source>
        <dbReference type="SAM" id="MobiDB-lite"/>
    </source>
</evidence>
<dbReference type="Gene3D" id="3.90.1750.10">
    <property type="entry name" value="Hect, E3 ligase catalytic domains"/>
    <property type="match status" value="1"/>
</dbReference>
<dbReference type="SUPFAM" id="SSF56204">
    <property type="entry name" value="Hect, E3 ligase catalytic domain"/>
    <property type="match status" value="1"/>
</dbReference>
<dbReference type="SMART" id="SM00119">
    <property type="entry name" value="HECTc"/>
    <property type="match status" value="1"/>
</dbReference>
<comment type="catalytic activity">
    <reaction evidence="1">
        <text>S-ubiquitinyl-[E2 ubiquitin-conjugating enzyme]-L-cysteine + [acceptor protein]-L-lysine = [E2 ubiquitin-conjugating enzyme]-L-cysteine + N(6)-ubiquitinyl-[acceptor protein]-L-lysine.</text>
        <dbReference type="EC" id="2.3.2.26"/>
    </reaction>
</comment>
<dbReference type="GO" id="GO:0000209">
    <property type="term" value="P:protein polyubiquitination"/>
    <property type="evidence" value="ECO:0007669"/>
    <property type="project" value="InterPro"/>
</dbReference>
<dbReference type="STRING" id="401625.A0A0P1BK36"/>
<dbReference type="PROSITE" id="PS50096">
    <property type="entry name" value="IQ"/>
    <property type="match status" value="1"/>
</dbReference>
<organism evidence="8 9">
    <name type="scientific">Ceraceosorus bombacis</name>
    <dbReference type="NCBI Taxonomy" id="401625"/>
    <lineage>
        <taxon>Eukaryota</taxon>
        <taxon>Fungi</taxon>
        <taxon>Dikarya</taxon>
        <taxon>Basidiomycota</taxon>
        <taxon>Ustilaginomycotina</taxon>
        <taxon>Exobasidiomycetes</taxon>
        <taxon>Ceraceosorales</taxon>
        <taxon>Ceraceosoraceae</taxon>
        <taxon>Ceraceosorus</taxon>
    </lineage>
</organism>
<protein>
    <recommendedName>
        <fullName evidence="2">HECT-type E3 ubiquitin transferase</fullName>
        <ecNumber evidence="2">2.3.2.26</ecNumber>
    </recommendedName>
</protein>
<dbReference type="FunFam" id="3.30.2160.10:FF:000002">
    <property type="entry name" value="Putative Ubiquitin-protein ligase E3C"/>
    <property type="match status" value="1"/>
</dbReference>
<sequence>MDYNFTGSLSQRRINLGGSNASGSSSAQIAASARADRAARQEIRRRESSALRLQAWWRACKCRREIRRECADEFWRDAGRVESEREVVQVIRMTRSLIWALRGNQRGVADMIEAWSHVLIEKDLLFAPFVDANTSAPRSWAVQLRLLVQPLISCLAYKAPAASSSTRLKAAQHALLILHNLTRPHGKAAQLKPFTGPFQTLAQHWAHTLVKADLHKALADHLLFFPADRKASPTLSPAVSLALAPFTVFAASSAGTIQKPIDVDAQSMDLDIDPPSQARALATDTFVRHFLNVPNLPARMPLPALTQLVSQLPRTDVLERVITLGAIREASRTSQRSMSARTSQRKKDLPDELFGALSRPHILATLVALLSPRVHQFNTASLLKLYLDAMSTLQDALPRSFFQGALDDKTSGATTAADAHFIESHVDEAAAEKVSISYRPDNATFKRLAGIVAPHHLQAILAASNKIPSTRPALTKFLLSTLLAWPTEARERVFATTMFGSPGGSGGLVRELWRGWVRSSALARTLASADSKGDGARAALSTLEDGKYQTDWYPFILLVEIYSRTLLTLGDDEFYPVEQHGRISMDLNSFLETVLLEEDELGAAATADASTAAAASHDDAAMDQQMDTTDDGRTSEEEADAPVESSVSRRVRARRGKNNNLTARQLAFLSPRLGILNNIPFVIHFDLRVKIFRQFIRKDRKRIGLDNRVHRINAYHKVKLEWYAFLGRVLGKAMYEGILVDIKFARFFLSKWLGKQGYFDDLASLDSLDPNLYKGLMYLKNYTGDVEADLALNFTVQDDELGVVKSTELVPGGSHIPVTKENRLSYIYRMSRYRLTGQIAWQCDAFFRGLSDIIDTRWLRILDVDELRVLVCGTEEPIDVEDLRRNTILHVYHEKDDAISFFWQALQSFSPDERRAFLKFVTSCPSPPLLGFSQLSPKLGIQKSSDDTSRLPTAATTLHHGTFTSAGD</sequence>
<evidence type="ECO:0000259" key="7">
    <source>
        <dbReference type="PROSITE" id="PS50237"/>
    </source>
</evidence>
<dbReference type="InterPro" id="IPR035983">
    <property type="entry name" value="Hect_E3_ubiquitin_ligase"/>
</dbReference>
<name>A0A0P1BK36_9BASI</name>
<keyword evidence="9" id="KW-1185">Reference proteome</keyword>
<reference evidence="9" key="1">
    <citation type="submission" date="2014-09" db="EMBL/GenBank/DDBJ databases">
        <authorList>
            <person name="Sharma Rahul"/>
            <person name="Thines Marco"/>
        </authorList>
    </citation>
    <scope>NUCLEOTIDE SEQUENCE [LARGE SCALE GENOMIC DNA]</scope>
</reference>